<name>A0AAN7S3R2_MYCAM</name>
<protein>
    <submittedName>
        <fullName evidence="2">Uncharacterized protein</fullName>
    </submittedName>
</protein>
<gene>
    <name evidence="2" type="ORF">QYF61_017285</name>
</gene>
<feature type="compositionally biased region" description="Low complexity" evidence="1">
    <location>
        <begin position="62"/>
        <end position="83"/>
    </location>
</feature>
<reference evidence="2 3" key="1">
    <citation type="journal article" date="2023" name="J. Hered.">
        <title>Chromosome-level genome of the wood stork (Mycteria americana) provides insight into avian chromosome evolution.</title>
        <authorList>
            <person name="Flamio R. Jr."/>
            <person name="Ramstad K.M."/>
        </authorList>
    </citation>
    <scope>NUCLEOTIDE SEQUENCE [LARGE SCALE GENOMIC DNA]</scope>
    <source>
        <strain evidence="2">JAX WOST 10</strain>
    </source>
</reference>
<evidence type="ECO:0000313" key="3">
    <source>
        <dbReference type="Proteomes" id="UP001333110"/>
    </source>
</evidence>
<evidence type="ECO:0000313" key="2">
    <source>
        <dbReference type="EMBL" id="KAK4827360.1"/>
    </source>
</evidence>
<organism evidence="2 3">
    <name type="scientific">Mycteria americana</name>
    <name type="common">Wood stork</name>
    <dbReference type="NCBI Taxonomy" id="33587"/>
    <lineage>
        <taxon>Eukaryota</taxon>
        <taxon>Metazoa</taxon>
        <taxon>Chordata</taxon>
        <taxon>Craniata</taxon>
        <taxon>Vertebrata</taxon>
        <taxon>Euteleostomi</taxon>
        <taxon>Archelosauria</taxon>
        <taxon>Archosauria</taxon>
        <taxon>Dinosauria</taxon>
        <taxon>Saurischia</taxon>
        <taxon>Theropoda</taxon>
        <taxon>Coelurosauria</taxon>
        <taxon>Aves</taxon>
        <taxon>Neognathae</taxon>
        <taxon>Neoaves</taxon>
        <taxon>Aequornithes</taxon>
        <taxon>Ciconiiformes</taxon>
        <taxon>Ciconiidae</taxon>
        <taxon>Mycteria</taxon>
    </lineage>
</organism>
<dbReference type="EMBL" id="JAUNZN010000002">
    <property type="protein sequence ID" value="KAK4827360.1"/>
    <property type="molecule type" value="Genomic_DNA"/>
</dbReference>
<comment type="caution">
    <text evidence="2">The sequence shown here is derived from an EMBL/GenBank/DDBJ whole genome shotgun (WGS) entry which is preliminary data.</text>
</comment>
<sequence>MPWRCPAACGHLLGACPGAQRRRAGRWRRCLPLRRRGAVQRGGGSRPAPRGAGQRGRGGEVAGPCRGAGPAAGARQPPAGRPAEVIVEGGDSAPLLCSGETPPAVLRPALEPSAQQGHGAVGAGPEEGHENDPRAGAPLLRGQAERVGVVQPGEEKAAGRPYSSLPVLKGGL</sequence>
<dbReference type="AlphaFoldDB" id="A0AAN7S3R2"/>
<dbReference type="Proteomes" id="UP001333110">
    <property type="component" value="Unassembled WGS sequence"/>
</dbReference>
<accession>A0AAN7S3R2</accession>
<keyword evidence="3" id="KW-1185">Reference proteome</keyword>
<feature type="region of interest" description="Disordered" evidence="1">
    <location>
        <begin position="37"/>
        <end position="85"/>
    </location>
</feature>
<proteinExistence type="predicted"/>
<feature type="region of interest" description="Disordered" evidence="1">
    <location>
        <begin position="113"/>
        <end position="172"/>
    </location>
</feature>
<evidence type="ECO:0000256" key="1">
    <source>
        <dbReference type="SAM" id="MobiDB-lite"/>
    </source>
</evidence>
<dbReference type="PROSITE" id="PS51257">
    <property type="entry name" value="PROKAR_LIPOPROTEIN"/>
    <property type="match status" value="1"/>
</dbReference>